<evidence type="ECO:0000313" key="4">
    <source>
        <dbReference type="EMBL" id="VEN45299.1"/>
    </source>
</evidence>
<feature type="signal peptide" evidence="3">
    <location>
        <begin position="1"/>
        <end position="22"/>
    </location>
</feature>
<evidence type="ECO:0000256" key="2">
    <source>
        <dbReference type="SAM" id="MobiDB-lite"/>
    </source>
</evidence>
<keyword evidence="5" id="KW-1185">Reference proteome</keyword>
<dbReference type="InterPro" id="IPR000618">
    <property type="entry name" value="Insect_cuticle"/>
</dbReference>
<dbReference type="EMBL" id="CAACVG010007413">
    <property type="protein sequence ID" value="VEN45299.1"/>
    <property type="molecule type" value="Genomic_DNA"/>
</dbReference>
<evidence type="ECO:0008006" key="6">
    <source>
        <dbReference type="Google" id="ProtNLM"/>
    </source>
</evidence>
<evidence type="ECO:0000256" key="3">
    <source>
        <dbReference type="SAM" id="SignalP"/>
    </source>
</evidence>
<organism evidence="4 5">
    <name type="scientific">Callosobruchus maculatus</name>
    <name type="common">Southern cowpea weevil</name>
    <name type="synonym">Pulse bruchid</name>
    <dbReference type="NCBI Taxonomy" id="64391"/>
    <lineage>
        <taxon>Eukaryota</taxon>
        <taxon>Metazoa</taxon>
        <taxon>Ecdysozoa</taxon>
        <taxon>Arthropoda</taxon>
        <taxon>Hexapoda</taxon>
        <taxon>Insecta</taxon>
        <taxon>Pterygota</taxon>
        <taxon>Neoptera</taxon>
        <taxon>Endopterygota</taxon>
        <taxon>Coleoptera</taxon>
        <taxon>Polyphaga</taxon>
        <taxon>Cucujiformia</taxon>
        <taxon>Chrysomeloidea</taxon>
        <taxon>Chrysomelidae</taxon>
        <taxon>Bruchinae</taxon>
        <taxon>Bruchini</taxon>
        <taxon>Callosobruchus</taxon>
    </lineage>
</organism>
<accession>A0A653CC76</accession>
<dbReference type="OrthoDB" id="6515429at2759"/>
<dbReference type="AlphaFoldDB" id="A0A653CC76"/>
<keyword evidence="3" id="KW-0732">Signal</keyword>
<dbReference type="GO" id="GO:0042302">
    <property type="term" value="F:structural constituent of cuticle"/>
    <property type="evidence" value="ECO:0007669"/>
    <property type="project" value="UniProtKB-UniRule"/>
</dbReference>
<dbReference type="PROSITE" id="PS51155">
    <property type="entry name" value="CHIT_BIND_RR_2"/>
    <property type="match status" value="1"/>
</dbReference>
<evidence type="ECO:0000256" key="1">
    <source>
        <dbReference type="PROSITE-ProRule" id="PRU00497"/>
    </source>
</evidence>
<keyword evidence="1" id="KW-0193">Cuticle</keyword>
<gene>
    <name evidence="4" type="ORF">CALMAC_LOCUS7797</name>
</gene>
<evidence type="ECO:0000313" key="5">
    <source>
        <dbReference type="Proteomes" id="UP000410492"/>
    </source>
</evidence>
<sequence length="170" mass="19286">MTNSLLISVLICTSVCIQVAISQNRHNSYATILQDTRNEPTPDGTFGYMYKTEDGILSVARGDPTGLIQGTFSYTDPTGLRVNYNYNAGQRKAPVVAPQRNVIQPSRDVYTEDPHDSFASQQSEYEPQPQYKPRARRPLYTNAANVYQQRRNKPITPVHRSNVVYDDNYH</sequence>
<protein>
    <recommendedName>
        <fullName evidence="6">Cuticle protein 6</fullName>
    </recommendedName>
</protein>
<reference evidence="4 5" key="1">
    <citation type="submission" date="2019-01" db="EMBL/GenBank/DDBJ databases">
        <authorList>
            <person name="Sayadi A."/>
        </authorList>
    </citation>
    <scope>NUCLEOTIDE SEQUENCE [LARGE SCALE GENOMIC DNA]</scope>
</reference>
<dbReference type="Proteomes" id="UP000410492">
    <property type="component" value="Unassembled WGS sequence"/>
</dbReference>
<feature type="chain" id="PRO_5024906981" description="Cuticle protein 6" evidence="3">
    <location>
        <begin position="23"/>
        <end position="170"/>
    </location>
</feature>
<feature type="region of interest" description="Disordered" evidence="2">
    <location>
        <begin position="109"/>
        <end position="170"/>
    </location>
</feature>
<proteinExistence type="predicted"/>
<dbReference type="Pfam" id="PF00379">
    <property type="entry name" value="Chitin_bind_4"/>
    <property type="match status" value="1"/>
</dbReference>
<name>A0A653CC76_CALMS</name>